<gene>
    <name evidence="1" type="ORF">BD626DRAFT_629538</name>
</gene>
<sequence length="331" mass="37445">MHAQLARARGYFNVQPCTFVQDATLLVHVLCGRCDPSRRLCNTFDTIILHAGKSRPHSSPNPSPTMLPALPDPSYDALADDLFSMLTWSFYMLAHEFTFAKAFAYWSTRRADKADKQLGAGRYYGTLRQCLDHDSLTRLHVSTGRAAGVRSARLFADLRVFKNISTAVIYVNHDGADLDSALESFTAAWPSLTHLHFVNRLMDFDEVTLEGLVPLATRCPALELLEIPLDTHRPTPKPVHLPKHQALLGRRMELEVQRARAPRKQEDIDLMVDFLASVFPAQTLRFIAAFGIPQKEVVDDDEWWQIFDKVWKLCKKRMQSGTGEAMHGRSL</sequence>
<proteinExistence type="predicted"/>
<dbReference type="EMBL" id="VDMD01000007">
    <property type="protein sequence ID" value="TRM64642.1"/>
    <property type="molecule type" value="Genomic_DNA"/>
</dbReference>
<dbReference type="Proteomes" id="UP000320762">
    <property type="component" value="Unassembled WGS sequence"/>
</dbReference>
<keyword evidence="2" id="KW-1185">Reference proteome</keyword>
<name>A0A550CIK8_9AGAR</name>
<accession>A0A550CIK8</accession>
<dbReference type="AlphaFoldDB" id="A0A550CIK8"/>
<organism evidence="1 2">
    <name type="scientific">Schizophyllum amplum</name>
    <dbReference type="NCBI Taxonomy" id="97359"/>
    <lineage>
        <taxon>Eukaryota</taxon>
        <taxon>Fungi</taxon>
        <taxon>Dikarya</taxon>
        <taxon>Basidiomycota</taxon>
        <taxon>Agaricomycotina</taxon>
        <taxon>Agaricomycetes</taxon>
        <taxon>Agaricomycetidae</taxon>
        <taxon>Agaricales</taxon>
        <taxon>Schizophyllaceae</taxon>
        <taxon>Schizophyllum</taxon>
    </lineage>
</organism>
<evidence type="ECO:0000313" key="1">
    <source>
        <dbReference type="EMBL" id="TRM64642.1"/>
    </source>
</evidence>
<protein>
    <submittedName>
        <fullName evidence="1">Uncharacterized protein</fullName>
    </submittedName>
</protein>
<comment type="caution">
    <text evidence="1">The sequence shown here is derived from an EMBL/GenBank/DDBJ whole genome shotgun (WGS) entry which is preliminary data.</text>
</comment>
<reference evidence="1 2" key="1">
    <citation type="journal article" date="2019" name="New Phytol.">
        <title>Comparative genomics reveals unique wood-decay strategies and fruiting body development in the Schizophyllaceae.</title>
        <authorList>
            <person name="Almasi E."/>
            <person name="Sahu N."/>
            <person name="Krizsan K."/>
            <person name="Balint B."/>
            <person name="Kovacs G.M."/>
            <person name="Kiss B."/>
            <person name="Cseklye J."/>
            <person name="Drula E."/>
            <person name="Henrissat B."/>
            <person name="Nagy I."/>
            <person name="Chovatia M."/>
            <person name="Adam C."/>
            <person name="LaButti K."/>
            <person name="Lipzen A."/>
            <person name="Riley R."/>
            <person name="Grigoriev I.V."/>
            <person name="Nagy L.G."/>
        </authorList>
    </citation>
    <scope>NUCLEOTIDE SEQUENCE [LARGE SCALE GENOMIC DNA]</scope>
    <source>
        <strain evidence="1 2">NL-1724</strain>
    </source>
</reference>
<dbReference type="OrthoDB" id="3543113at2759"/>
<evidence type="ECO:0000313" key="2">
    <source>
        <dbReference type="Proteomes" id="UP000320762"/>
    </source>
</evidence>